<reference evidence="2" key="1">
    <citation type="submission" date="2023-08" db="EMBL/GenBank/DDBJ databases">
        <authorList>
            <person name="Nazir A."/>
        </authorList>
    </citation>
    <scope>NUCLEOTIDE SEQUENCE</scope>
</reference>
<proteinExistence type="predicted"/>
<evidence type="ECO:0000256" key="1">
    <source>
        <dbReference type="SAM" id="Phobius"/>
    </source>
</evidence>
<dbReference type="EMBL" id="OR481006">
    <property type="protein sequence ID" value="WNO47507.1"/>
    <property type="molecule type" value="Genomic_DNA"/>
</dbReference>
<feature type="transmembrane region" description="Helical" evidence="1">
    <location>
        <begin position="80"/>
        <end position="97"/>
    </location>
</feature>
<sequence length="107" mass="12835">MFPPYTVLIQLVAFFLSERNVDIERRVCHDWWKLIDEEKVMVSEFYLMIFTVWGSIFYIGYGVTVWLCWGLTGDPTRYQLLEFILFLPVTGLCWLLSKVHNFMKEKL</sequence>
<keyword evidence="1" id="KW-0472">Membrane</keyword>
<feature type="transmembrane region" description="Helical" evidence="1">
    <location>
        <begin position="45"/>
        <end position="68"/>
    </location>
</feature>
<organism evidence="2">
    <name type="scientific">Staphylococcus phage vB_VibM_10AMN12</name>
    <dbReference type="NCBI Taxonomy" id="3076785"/>
    <lineage>
        <taxon>Viruses</taxon>
        <taxon>Duplodnaviria</taxon>
        <taxon>Heunggongvirae</taxon>
        <taxon>Uroviricota</taxon>
        <taxon>Caudoviricetes</taxon>
    </lineage>
</organism>
<protein>
    <submittedName>
        <fullName evidence="2">Uncharacterized protein</fullName>
    </submittedName>
</protein>
<evidence type="ECO:0000313" key="2">
    <source>
        <dbReference type="EMBL" id="WNO47507.1"/>
    </source>
</evidence>
<accession>A0AA96KSM2</accession>
<keyword evidence="1" id="KW-1133">Transmembrane helix</keyword>
<keyword evidence="1" id="KW-0812">Transmembrane</keyword>
<name>A0AA96KSM2_9CAUD</name>